<evidence type="ECO:0000313" key="18">
    <source>
        <dbReference type="Proteomes" id="UP000231379"/>
    </source>
</evidence>
<keyword evidence="4 12" id="KW-0548">Nucleotidyltransferase</keyword>
<keyword evidence="10 12" id="KW-0238">DNA-binding</keyword>
<feature type="domain" description="Toprim" evidence="16">
    <location>
        <begin position="251"/>
        <end position="330"/>
    </location>
</feature>
<comment type="caution">
    <text evidence="17">The sequence shown here is derived from an EMBL/GenBank/DDBJ whole genome shotgun (WGS) entry which is preliminary data.</text>
</comment>
<reference evidence="18" key="1">
    <citation type="submission" date="2017-09" db="EMBL/GenBank/DDBJ databases">
        <title>Depth-based differentiation of microbial function through sediment-hosted aquifers and enrichment of novel symbionts in the deep terrestrial subsurface.</title>
        <authorList>
            <person name="Probst A.J."/>
            <person name="Ladd B."/>
            <person name="Jarett J.K."/>
            <person name="Geller-Mcgrath D.E."/>
            <person name="Sieber C.M.K."/>
            <person name="Emerson J.B."/>
            <person name="Anantharaman K."/>
            <person name="Thomas B.C."/>
            <person name="Malmstrom R."/>
            <person name="Stieglmeier M."/>
            <person name="Klingl A."/>
            <person name="Woyke T."/>
            <person name="Ryan C.M."/>
            <person name="Banfield J.F."/>
        </authorList>
    </citation>
    <scope>NUCLEOTIDE SEQUENCE [LARGE SCALE GENOMIC DNA]</scope>
</reference>
<evidence type="ECO:0000256" key="2">
    <source>
        <dbReference type="ARBA" id="ARBA00022515"/>
    </source>
</evidence>
<dbReference type="AlphaFoldDB" id="A0A2H0U6S8"/>
<keyword evidence="5 12" id="KW-0235">DNA replication</keyword>
<comment type="catalytic activity">
    <reaction evidence="12">
        <text>ssDNA + n NTP = ssDNA/pppN(pN)n-1 hybrid + (n-1) diphosphate.</text>
        <dbReference type="EC" id="2.7.7.101"/>
    </reaction>
</comment>
<keyword evidence="1 12" id="KW-0240">DNA-directed RNA polymerase</keyword>
<dbReference type="SMART" id="SM00400">
    <property type="entry name" value="ZnF_CHCC"/>
    <property type="match status" value="1"/>
</dbReference>
<feature type="compositionally biased region" description="Basic and acidic residues" evidence="15">
    <location>
        <begin position="436"/>
        <end position="446"/>
    </location>
</feature>
<dbReference type="SUPFAM" id="SSF56731">
    <property type="entry name" value="DNA primase core"/>
    <property type="match status" value="1"/>
</dbReference>
<dbReference type="SUPFAM" id="SSF57783">
    <property type="entry name" value="Zinc beta-ribbon"/>
    <property type="match status" value="1"/>
</dbReference>
<dbReference type="GO" id="GO:0005737">
    <property type="term" value="C:cytoplasm"/>
    <property type="evidence" value="ECO:0007669"/>
    <property type="project" value="TreeGrafter"/>
</dbReference>
<dbReference type="PROSITE" id="PS50880">
    <property type="entry name" value="TOPRIM"/>
    <property type="match status" value="1"/>
</dbReference>
<evidence type="ECO:0000256" key="11">
    <source>
        <dbReference type="ARBA" id="ARBA00023163"/>
    </source>
</evidence>
<evidence type="ECO:0000256" key="4">
    <source>
        <dbReference type="ARBA" id="ARBA00022695"/>
    </source>
</evidence>
<comment type="function">
    <text evidence="12 13">RNA polymerase that catalyzes the synthesis of short RNA molecules used as primers for DNA polymerase during DNA replication.</text>
</comment>
<dbReference type="InterPro" id="IPR006171">
    <property type="entry name" value="TOPRIM_dom"/>
</dbReference>
<dbReference type="PANTHER" id="PTHR30313:SF2">
    <property type="entry name" value="DNA PRIMASE"/>
    <property type="match status" value="1"/>
</dbReference>
<dbReference type="InterPro" id="IPR034151">
    <property type="entry name" value="TOPRIM_DnaG_bac"/>
</dbReference>
<keyword evidence="11 12" id="KW-0804">Transcription</keyword>
<keyword evidence="7 12" id="KW-0863">Zinc-finger</keyword>
<dbReference type="InterPro" id="IPR037068">
    <property type="entry name" value="DNA_primase_core_N_sf"/>
</dbReference>
<gene>
    <name evidence="12 17" type="primary">dnaG</name>
    <name evidence="17" type="ORF">COU20_04080</name>
</gene>
<name>A0A2H0U6S8_9BACT</name>
<dbReference type="InterPro" id="IPR002694">
    <property type="entry name" value="Znf_CHC2"/>
</dbReference>
<evidence type="ECO:0000256" key="14">
    <source>
        <dbReference type="PIRSR" id="PIRSR002811-1"/>
    </source>
</evidence>
<comment type="similarity">
    <text evidence="12 13">Belongs to the DnaG primase family.</text>
</comment>
<dbReference type="InterPro" id="IPR006295">
    <property type="entry name" value="DNA_primase_DnaG"/>
</dbReference>
<dbReference type="FunFam" id="3.90.980.10:FF:000001">
    <property type="entry name" value="DNA primase"/>
    <property type="match status" value="1"/>
</dbReference>
<comment type="cofactor">
    <cofactor evidence="12 13 14">
        <name>Zn(2+)</name>
        <dbReference type="ChEBI" id="CHEBI:29105"/>
    </cofactor>
    <text evidence="12 13 14">Binds 1 zinc ion per monomer.</text>
</comment>
<dbReference type="Pfam" id="PF13155">
    <property type="entry name" value="Toprim_2"/>
    <property type="match status" value="1"/>
</dbReference>
<dbReference type="Proteomes" id="UP000231379">
    <property type="component" value="Unassembled WGS sequence"/>
</dbReference>
<sequence>MADTVQQVKDKLSIVDVVSQYIKLERAGANMRARCPFHAERTPSFMVSPERGTYHCFGCGVGGDIFTFVEQIEGVDFKGALRILAERAGVQLVYARGEKREGTDRLYELLDAATLWYARALADNAEARAYLQERGIEDATVRAFRLGWASDSWSALSEHMRARGFSEKELLDAGLAKKSERGGLLDRFRNRIMFPIADSAGRVVGYSGRIFGAKASAEAPKYLNSPETALFRKSRILYGFDRAKQSIRKYGCAVLVEGQVDLVAAHQAGWANTVATSGTAFTPEHAALVRRMTENLVIALDADEAGFKAAIKASRAALAGGLNVKIAEMPQGKDPAEMLLADGADAWKRAIREAKDIITFLLDSLEMRSAGKKDMFRRAVESIVLPFIADVRSGIAREQYVHEVAGRLGVSESAVEGALADLPREAAAAGSQTGGGREERESGTLPHVDRRARGAFSLLLWQESLERPAVDTARFARELEESIGKEALEAMRALPESEREALRFFAERLYGAHAHLEREAQALVTILRRERFAAELAEATMALKRAEAAGNEEETAALTARCALLTGEIAKLSQLL</sequence>
<dbReference type="InterPro" id="IPR019475">
    <property type="entry name" value="DNA_primase_DnaB-bd"/>
</dbReference>
<dbReference type="Pfam" id="PF08275">
    <property type="entry name" value="DNAG_N"/>
    <property type="match status" value="1"/>
</dbReference>
<keyword evidence="8 12" id="KW-0862">Zinc</keyword>
<dbReference type="PANTHER" id="PTHR30313">
    <property type="entry name" value="DNA PRIMASE"/>
    <property type="match status" value="1"/>
</dbReference>
<dbReference type="InterPro" id="IPR013264">
    <property type="entry name" value="DNAG_N"/>
</dbReference>
<dbReference type="PIRSF" id="PIRSF002811">
    <property type="entry name" value="DnaG"/>
    <property type="match status" value="1"/>
</dbReference>
<evidence type="ECO:0000256" key="13">
    <source>
        <dbReference type="PIRNR" id="PIRNR002811"/>
    </source>
</evidence>
<feature type="zinc finger region" description="CHC2-type" evidence="12 14">
    <location>
        <begin position="35"/>
        <end position="59"/>
    </location>
</feature>
<evidence type="ECO:0000256" key="10">
    <source>
        <dbReference type="ARBA" id="ARBA00023125"/>
    </source>
</evidence>
<dbReference type="InterPro" id="IPR036977">
    <property type="entry name" value="DNA_primase_Znf_CHC2"/>
</dbReference>
<keyword evidence="2 12" id="KW-0639">Primosome</keyword>
<evidence type="ECO:0000256" key="1">
    <source>
        <dbReference type="ARBA" id="ARBA00022478"/>
    </source>
</evidence>
<evidence type="ECO:0000256" key="3">
    <source>
        <dbReference type="ARBA" id="ARBA00022679"/>
    </source>
</evidence>
<evidence type="ECO:0000256" key="12">
    <source>
        <dbReference type="HAMAP-Rule" id="MF_00974"/>
    </source>
</evidence>
<evidence type="ECO:0000256" key="5">
    <source>
        <dbReference type="ARBA" id="ARBA00022705"/>
    </source>
</evidence>
<proteinExistence type="inferred from homology"/>
<dbReference type="FunFam" id="3.90.580.10:FF:000001">
    <property type="entry name" value="DNA primase"/>
    <property type="match status" value="1"/>
</dbReference>
<dbReference type="Gene3D" id="3.90.980.10">
    <property type="entry name" value="DNA primase, catalytic core, N-terminal domain"/>
    <property type="match status" value="1"/>
</dbReference>
<evidence type="ECO:0000259" key="16">
    <source>
        <dbReference type="PROSITE" id="PS50880"/>
    </source>
</evidence>
<dbReference type="EMBL" id="PFBM01000024">
    <property type="protein sequence ID" value="PIR82118.1"/>
    <property type="molecule type" value="Genomic_DNA"/>
</dbReference>
<dbReference type="InterPro" id="IPR030846">
    <property type="entry name" value="DnaG_bac"/>
</dbReference>
<protein>
    <recommendedName>
        <fullName evidence="12 13">DNA primase</fullName>
        <ecNumber evidence="12">2.7.7.101</ecNumber>
    </recommendedName>
</protein>
<dbReference type="GO" id="GO:0006269">
    <property type="term" value="P:DNA replication, synthesis of primer"/>
    <property type="evidence" value="ECO:0007669"/>
    <property type="project" value="UniProtKB-UniRule"/>
</dbReference>
<evidence type="ECO:0000256" key="9">
    <source>
        <dbReference type="ARBA" id="ARBA00022842"/>
    </source>
</evidence>
<dbReference type="Pfam" id="PF01807">
    <property type="entry name" value="Zn_ribbon_DnaG"/>
    <property type="match status" value="1"/>
</dbReference>
<dbReference type="GO" id="GO:0008270">
    <property type="term" value="F:zinc ion binding"/>
    <property type="evidence" value="ECO:0007669"/>
    <property type="project" value="UniProtKB-UniRule"/>
</dbReference>
<keyword evidence="6 12" id="KW-0479">Metal-binding</keyword>
<evidence type="ECO:0000313" key="17">
    <source>
        <dbReference type="EMBL" id="PIR82118.1"/>
    </source>
</evidence>
<dbReference type="HAMAP" id="MF_00974">
    <property type="entry name" value="DNA_primase_DnaG"/>
    <property type="match status" value="1"/>
</dbReference>
<keyword evidence="3 12" id="KW-0808">Transferase</keyword>
<feature type="region of interest" description="Disordered" evidence="15">
    <location>
        <begin position="425"/>
        <end position="446"/>
    </location>
</feature>
<dbReference type="Gene3D" id="3.40.1360.10">
    <property type="match status" value="1"/>
</dbReference>
<dbReference type="GO" id="GO:0003677">
    <property type="term" value="F:DNA binding"/>
    <property type="evidence" value="ECO:0007669"/>
    <property type="project" value="UniProtKB-KW"/>
</dbReference>
<dbReference type="CDD" id="cd03364">
    <property type="entry name" value="TOPRIM_DnaG_primases"/>
    <property type="match status" value="1"/>
</dbReference>
<dbReference type="Pfam" id="PF10410">
    <property type="entry name" value="DnaB_bind"/>
    <property type="match status" value="1"/>
</dbReference>
<evidence type="ECO:0000256" key="8">
    <source>
        <dbReference type="ARBA" id="ARBA00022833"/>
    </source>
</evidence>
<dbReference type="Gene3D" id="3.90.580.10">
    <property type="entry name" value="Zinc finger, CHC2-type domain"/>
    <property type="match status" value="1"/>
</dbReference>
<evidence type="ECO:0000256" key="15">
    <source>
        <dbReference type="SAM" id="MobiDB-lite"/>
    </source>
</evidence>
<dbReference type="EC" id="2.7.7.101" evidence="12"/>
<comment type="domain">
    <text evidence="12">Contains an N-terminal zinc-binding domain, a central core domain that contains the primase activity, and a C-terminal DnaB-binding domain.</text>
</comment>
<dbReference type="GO" id="GO:1990077">
    <property type="term" value="C:primosome complex"/>
    <property type="evidence" value="ECO:0007669"/>
    <property type="project" value="UniProtKB-KW"/>
</dbReference>
<dbReference type="GO" id="GO:0000428">
    <property type="term" value="C:DNA-directed RNA polymerase complex"/>
    <property type="evidence" value="ECO:0007669"/>
    <property type="project" value="UniProtKB-KW"/>
</dbReference>
<evidence type="ECO:0000256" key="7">
    <source>
        <dbReference type="ARBA" id="ARBA00022771"/>
    </source>
</evidence>
<keyword evidence="9" id="KW-0460">Magnesium</keyword>
<evidence type="ECO:0000256" key="6">
    <source>
        <dbReference type="ARBA" id="ARBA00022723"/>
    </source>
</evidence>
<organism evidence="17 18">
    <name type="scientific">Candidatus Kaiserbacteria bacterium CG10_big_fil_rev_8_21_14_0_10_59_10</name>
    <dbReference type="NCBI Taxonomy" id="1974612"/>
    <lineage>
        <taxon>Bacteria</taxon>
        <taxon>Candidatus Kaiseribacteriota</taxon>
    </lineage>
</organism>
<dbReference type="GO" id="GO:0003899">
    <property type="term" value="F:DNA-directed RNA polymerase activity"/>
    <property type="evidence" value="ECO:0007669"/>
    <property type="project" value="UniProtKB-UniRule"/>
</dbReference>
<dbReference type="SMART" id="SM00493">
    <property type="entry name" value="TOPRIM"/>
    <property type="match status" value="1"/>
</dbReference>
<accession>A0A2H0U6S8</accession>
<dbReference type="InterPro" id="IPR050219">
    <property type="entry name" value="DnaG_primase"/>
</dbReference>
<comment type="subunit">
    <text evidence="12">Monomer. Interacts with DnaB.</text>
</comment>
<dbReference type="NCBIfam" id="TIGR01391">
    <property type="entry name" value="dnaG"/>
    <property type="match status" value="1"/>
</dbReference>